<evidence type="ECO:0000256" key="3">
    <source>
        <dbReference type="ARBA" id="ARBA00022989"/>
    </source>
</evidence>
<protein>
    <recommendedName>
        <fullName evidence="12">Threonine/serine exporter-like N-terminal domain-containing protein</fullName>
    </recommendedName>
</protein>
<evidence type="ECO:0000256" key="1">
    <source>
        <dbReference type="ARBA" id="ARBA00004141"/>
    </source>
</evidence>
<feature type="domain" description="Threonine/Serine exporter ThrE" evidence="9">
    <location>
        <begin position="617"/>
        <end position="748"/>
    </location>
</feature>
<evidence type="ECO:0000313" key="11">
    <source>
        <dbReference type="Proteomes" id="UP001140453"/>
    </source>
</evidence>
<evidence type="ECO:0008006" key="12">
    <source>
        <dbReference type="Google" id="ProtNLM"/>
    </source>
</evidence>
<feature type="transmembrane region" description="Helical" evidence="7">
    <location>
        <begin position="447"/>
        <end position="469"/>
    </location>
</feature>
<feature type="transmembrane region" description="Helical" evidence="7">
    <location>
        <begin position="475"/>
        <end position="494"/>
    </location>
</feature>
<gene>
    <name evidence="10" type="ORF">N0V93_008035</name>
</gene>
<evidence type="ECO:0000256" key="7">
    <source>
        <dbReference type="SAM" id="Phobius"/>
    </source>
</evidence>
<keyword evidence="4 7" id="KW-0472">Membrane</keyword>
<feature type="transmembrane region" description="Helical" evidence="7">
    <location>
        <begin position="566"/>
        <end position="586"/>
    </location>
</feature>
<feature type="compositionally biased region" description="Basic and acidic residues" evidence="6">
    <location>
        <begin position="44"/>
        <end position="78"/>
    </location>
</feature>
<comment type="caution">
    <text evidence="10">The sequence shown here is derived from an EMBL/GenBank/DDBJ whole genome shotgun (WGS) entry which is preliminary data.</text>
</comment>
<feature type="domain" description="Threonine/serine exporter-like N-terminal" evidence="8">
    <location>
        <begin position="344"/>
        <end position="586"/>
    </location>
</feature>
<comment type="similarity">
    <text evidence="5">Belongs to the ThrE exporter (TC 2.A.79) family.</text>
</comment>
<dbReference type="Proteomes" id="UP001140453">
    <property type="component" value="Unassembled WGS sequence"/>
</dbReference>
<name>A0A9W8YND8_9PEZI</name>
<evidence type="ECO:0000256" key="2">
    <source>
        <dbReference type="ARBA" id="ARBA00022692"/>
    </source>
</evidence>
<dbReference type="PANTHER" id="PTHR31082">
    <property type="entry name" value="PHEROMONE-REGULATED MEMBRANE PROTEIN 10"/>
    <property type="match status" value="1"/>
</dbReference>
<reference evidence="10" key="1">
    <citation type="submission" date="2022-10" db="EMBL/GenBank/DDBJ databases">
        <title>Tapping the CABI collections for fungal endophytes: first genome assemblies for Collariella, Neodidymelliopsis, Ascochyta clinopodiicola, Didymella pomorum, Didymosphaeria variabile, Neocosmospora piperis and Neocucurbitaria cava.</title>
        <authorList>
            <person name="Hill R."/>
        </authorList>
    </citation>
    <scope>NUCLEOTIDE SEQUENCE</scope>
    <source>
        <strain evidence="10">IMI 355082</strain>
    </source>
</reference>
<evidence type="ECO:0000259" key="9">
    <source>
        <dbReference type="Pfam" id="PF12821"/>
    </source>
</evidence>
<feature type="region of interest" description="Disordered" evidence="6">
    <location>
        <begin position="1"/>
        <end position="158"/>
    </location>
</feature>
<feature type="compositionally biased region" description="Low complexity" evidence="6">
    <location>
        <begin position="270"/>
        <end position="287"/>
    </location>
</feature>
<comment type="subcellular location">
    <subcellularLocation>
        <location evidence="1">Membrane</location>
        <topology evidence="1">Multi-pass membrane protein</topology>
    </subcellularLocation>
</comment>
<organism evidence="10 11">
    <name type="scientific">Gnomoniopsis smithogilvyi</name>
    <dbReference type="NCBI Taxonomy" id="1191159"/>
    <lineage>
        <taxon>Eukaryota</taxon>
        <taxon>Fungi</taxon>
        <taxon>Dikarya</taxon>
        <taxon>Ascomycota</taxon>
        <taxon>Pezizomycotina</taxon>
        <taxon>Sordariomycetes</taxon>
        <taxon>Sordariomycetidae</taxon>
        <taxon>Diaporthales</taxon>
        <taxon>Gnomoniaceae</taxon>
        <taxon>Gnomoniopsis</taxon>
    </lineage>
</organism>
<dbReference type="InterPro" id="IPR010619">
    <property type="entry name" value="ThrE-like_N"/>
</dbReference>
<feature type="compositionally biased region" description="Polar residues" evidence="6">
    <location>
        <begin position="131"/>
        <end position="143"/>
    </location>
</feature>
<dbReference type="Pfam" id="PF06738">
    <property type="entry name" value="ThrE"/>
    <property type="match status" value="1"/>
</dbReference>
<dbReference type="GO" id="GO:0022857">
    <property type="term" value="F:transmembrane transporter activity"/>
    <property type="evidence" value="ECO:0007669"/>
    <property type="project" value="InterPro"/>
</dbReference>
<accession>A0A9W8YND8</accession>
<evidence type="ECO:0000259" key="8">
    <source>
        <dbReference type="Pfam" id="PF06738"/>
    </source>
</evidence>
<dbReference type="Pfam" id="PF12821">
    <property type="entry name" value="ThrE_2"/>
    <property type="match status" value="1"/>
</dbReference>
<feature type="transmembrane region" description="Helical" evidence="7">
    <location>
        <begin position="654"/>
        <end position="672"/>
    </location>
</feature>
<dbReference type="GO" id="GO:0016020">
    <property type="term" value="C:membrane"/>
    <property type="evidence" value="ECO:0007669"/>
    <property type="project" value="UniProtKB-SubCell"/>
</dbReference>
<proteinExistence type="inferred from homology"/>
<evidence type="ECO:0000313" key="10">
    <source>
        <dbReference type="EMBL" id="KAJ4387443.1"/>
    </source>
</evidence>
<evidence type="ECO:0000256" key="4">
    <source>
        <dbReference type="ARBA" id="ARBA00023136"/>
    </source>
</evidence>
<keyword evidence="11" id="KW-1185">Reference proteome</keyword>
<keyword evidence="3 7" id="KW-1133">Transmembrane helix</keyword>
<keyword evidence="2 7" id="KW-0812">Transmembrane</keyword>
<dbReference type="PANTHER" id="PTHR31082:SF4">
    <property type="entry name" value="PHEROMONE-REGULATED MEMBRANE PROTEIN 10"/>
    <property type="match status" value="1"/>
</dbReference>
<feature type="transmembrane region" description="Helical" evidence="7">
    <location>
        <begin position="722"/>
        <end position="751"/>
    </location>
</feature>
<dbReference type="OrthoDB" id="413008at2759"/>
<dbReference type="AlphaFoldDB" id="A0A9W8YND8"/>
<evidence type="ECO:0000256" key="6">
    <source>
        <dbReference type="SAM" id="MobiDB-lite"/>
    </source>
</evidence>
<feature type="region of interest" description="Disordered" evidence="6">
    <location>
        <begin position="268"/>
        <end position="287"/>
    </location>
</feature>
<dbReference type="InterPro" id="IPR024528">
    <property type="entry name" value="ThrE_2"/>
</dbReference>
<sequence length="763" mass="82093">MAEGAMPGAPQFSGTEDDSQHFTHQPPPVEGINFGSQSEAIDEAPSHDPLRPPIELRRDSDTSSTEHLHGTSHEDFGHRIAPQGSPVHHPSPAHADDSSPPPISLPSSPQTPGSTPLRRARFPSDVGKLTRSYSAPKRTQTDTGLDGTSEANIPNADPEKGIEKAEDQVQNDVVHRGLWASFRRWIQDWANDFGRPHEAQDIQDMIGDIGLDIAIIEKVQGKTGKARKKKGGHGHNRISSIVGASTMLARPGLGSRSGSAATVNTIHSQSTTGNTTGNTTAASSGTATPNALKKVLGSSINANELRKQLKEWKRKAEKDPEEAKFVQAKSDLAHRRTLVLLLVYAFMAYGAPTHRIEEYTLQLFKKLGMEGRVNYTVGCTEISFINPIDPDDPFTRSAYTTLVKAQGLDIGSCELAFRIYKDVVHGTVSVEDALYTLKKLVEAPPYYSNNFIVPFYGFASALACIWAYGGWWLDMPIAFFLGCIVGTLQIIVATRNPLYSNVLEVTAALITSFGARAFSSIGDDQKYFCFGAIAESSITILLPGYIVLCGSLELQSKSITAGATRLFYAVFYSLLLGYGMAVGSQVWGVIYPDAPATAVCPRAVDARWKILLVPCYLVVQAVLIRARARQIPVQVIIGSAAYTVNYFVSQHATGQVANTASALTLGILGHLWARSQRAFAFAAVVAGIMVLVPSGLAAQGGLTAGLTTQLFTNGTTTVESNIYQSFSVGAQMITVAVGLAVGIFLSALVVYPFGRKNNALFSF</sequence>
<dbReference type="InterPro" id="IPR051361">
    <property type="entry name" value="ThrE/Ser_Exporter"/>
</dbReference>
<evidence type="ECO:0000256" key="5">
    <source>
        <dbReference type="ARBA" id="ARBA00034125"/>
    </source>
</evidence>
<feature type="transmembrane region" description="Helical" evidence="7">
    <location>
        <begin position="530"/>
        <end position="554"/>
    </location>
</feature>
<feature type="transmembrane region" description="Helical" evidence="7">
    <location>
        <begin position="679"/>
        <end position="702"/>
    </location>
</feature>
<dbReference type="EMBL" id="JAPEVB010000005">
    <property type="protein sequence ID" value="KAJ4387443.1"/>
    <property type="molecule type" value="Genomic_DNA"/>
</dbReference>